<dbReference type="InterPro" id="IPR011009">
    <property type="entry name" value="Kinase-like_dom_sf"/>
</dbReference>
<name>A0A3G5A9C0_9VIRU</name>
<dbReference type="Pfam" id="PF03109">
    <property type="entry name" value="ABC1"/>
    <property type="match status" value="1"/>
</dbReference>
<sequence>MYVSLFSLRLWMRVGYLLWLYGGLLVRYACGRRFEEGDCDRIGEGGPIVVKVAQWIAQRDDTGFPFRDRLRTLQCKGREYPFEVMMREVKKKHRDMLEVDPKALGVGSIAQVYRGRYKGEELILKIRIPNIVWEMEADLTIVYWVLKLWGLEIDFGNVYRQVFLSGEGEYLKRLEEIFFGDSAVKLPKMIYCCDSYNIQSFCEGVHINEVSEAKYVGARVNLFLAFCRMIKYGVVHGDLHDGNVLCDDEGKLYLLDFGMMITLSETEIWLVREFIRGYYYLYTSGEIDQMVKAIGNFRKNRLEKLSELNIERISGIVRKIIVRDEERKITLIKQNGIRGLIDDVLAIDGLWVSPNVLHVLGTIPIIEGNVTNKYGVDFIRETLKI</sequence>
<keyword evidence="2" id="KW-0418">Kinase</keyword>
<evidence type="ECO:0000313" key="2">
    <source>
        <dbReference type="EMBL" id="AYV83860.1"/>
    </source>
</evidence>
<reference evidence="2" key="1">
    <citation type="submission" date="2018-10" db="EMBL/GenBank/DDBJ databases">
        <title>Hidden diversity of soil giant viruses.</title>
        <authorList>
            <person name="Schulz F."/>
            <person name="Alteio L."/>
            <person name="Goudeau D."/>
            <person name="Ryan E.M."/>
            <person name="Malmstrom R.R."/>
            <person name="Blanchard J."/>
            <person name="Woyke T."/>
        </authorList>
    </citation>
    <scope>NUCLEOTIDE SEQUENCE</scope>
    <source>
        <strain evidence="2">HYV1</strain>
    </source>
</reference>
<keyword evidence="2" id="KW-0808">Transferase</keyword>
<dbReference type="InterPro" id="IPR052402">
    <property type="entry name" value="ADCK_kinase"/>
</dbReference>
<dbReference type="InterPro" id="IPR000719">
    <property type="entry name" value="Prot_kinase_dom"/>
</dbReference>
<organism evidence="2">
    <name type="scientific">Hyperionvirus sp</name>
    <dbReference type="NCBI Taxonomy" id="2487770"/>
    <lineage>
        <taxon>Viruses</taxon>
        <taxon>Varidnaviria</taxon>
        <taxon>Bamfordvirae</taxon>
        <taxon>Nucleocytoviricota</taxon>
        <taxon>Megaviricetes</taxon>
        <taxon>Imitervirales</taxon>
        <taxon>Mimiviridae</taxon>
        <taxon>Klosneuvirinae</taxon>
    </lineage>
</organism>
<accession>A0A3G5A9C0</accession>
<dbReference type="PANTHER" id="PTHR45890">
    <property type="entry name" value="AARF DOMAIN CONTAINING KINASE 2 (PREDICTED)"/>
    <property type="match status" value="1"/>
</dbReference>
<gene>
    <name evidence="2" type="ORF">Hyperionvirus13_2</name>
</gene>
<proteinExistence type="predicted"/>
<dbReference type="GO" id="GO:0004672">
    <property type="term" value="F:protein kinase activity"/>
    <property type="evidence" value="ECO:0007669"/>
    <property type="project" value="InterPro"/>
</dbReference>
<dbReference type="InterPro" id="IPR004147">
    <property type="entry name" value="ABC1_dom"/>
</dbReference>
<dbReference type="Gene3D" id="1.10.510.10">
    <property type="entry name" value="Transferase(Phosphotransferase) domain 1"/>
    <property type="match status" value="1"/>
</dbReference>
<feature type="domain" description="Protein kinase" evidence="1">
    <location>
        <begin position="98"/>
        <end position="385"/>
    </location>
</feature>
<evidence type="ECO:0000259" key="1">
    <source>
        <dbReference type="PROSITE" id="PS50011"/>
    </source>
</evidence>
<protein>
    <submittedName>
        <fullName evidence="2">AarF/ABC1/UbiB kinase family protein</fullName>
    </submittedName>
</protein>
<dbReference type="SUPFAM" id="SSF56112">
    <property type="entry name" value="Protein kinase-like (PK-like)"/>
    <property type="match status" value="1"/>
</dbReference>
<dbReference type="PANTHER" id="PTHR45890:SF1">
    <property type="entry name" value="AARF DOMAIN CONTAINING KINASE 2"/>
    <property type="match status" value="1"/>
</dbReference>
<dbReference type="EMBL" id="MK072395">
    <property type="protein sequence ID" value="AYV83860.1"/>
    <property type="molecule type" value="Genomic_DNA"/>
</dbReference>
<dbReference type="PROSITE" id="PS50011">
    <property type="entry name" value="PROTEIN_KINASE_DOM"/>
    <property type="match status" value="1"/>
</dbReference>
<dbReference type="GO" id="GO:0005524">
    <property type="term" value="F:ATP binding"/>
    <property type="evidence" value="ECO:0007669"/>
    <property type="project" value="InterPro"/>
</dbReference>